<dbReference type="AlphaFoldDB" id="A0A061B1T1"/>
<sequence>MTLSRVLGMFVAGTASVVSVLGLLLYKYQLKLVYPSMLTAGTKVLRPDHYGMPFEEVLLDTPDGEKIHMYVLTHDPTQQGYVAKTVMILCPNAGTIGDALPIVELFYKAMHYNVVIYSYRGYGESSGVSDEVGLKIDADTVMKYVLNHSQLGKTSLILYGRSLGGAVSIYIASQNFTQVKALVLENTFLSIRKCIPHIFPVLSRFTFLCHQIWDSEHAILKVSPDVQMLFLCASDDEIVPPDHMETLYETSPSAIKSRVMFDGAHHNDTCLSPDYWNIVENFIKTIDPVER</sequence>
<evidence type="ECO:0000256" key="1">
    <source>
        <dbReference type="SAM" id="Phobius"/>
    </source>
</evidence>
<reference evidence="3" key="1">
    <citation type="journal article" date="2014" name="Genome Announc.">
        <title>Genome sequence of the yeast Cyberlindnera fabianii (Hansenula fabianii).</title>
        <authorList>
            <person name="Freel K.C."/>
            <person name="Sarilar V."/>
            <person name="Neuveglise C."/>
            <person name="Devillers H."/>
            <person name="Friedrich A."/>
            <person name="Schacherer J."/>
        </authorList>
    </citation>
    <scope>NUCLEOTIDE SEQUENCE</scope>
    <source>
        <strain evidence="3">YJS4271</strain>
    </source>
</reference>
<dbReference type="InterPro" id="IPR000073">
    <property type="entry name" value="AB_hydrolase_1"/>
</dbReference>
<name>A0A061B1T1_CYBFA</name>
<keyword evidence="1" id="KW-1133">Transmembrane helix</keyword>
<organism evidence="3">
    <name type="scientific">Cyberlindnera fabianii</name>
    <name type="common">Yeast</name>
    <name type="synonym">Hansenula fabianii</name>
    <dbReference type="NCBI Taxonomy" id="36022"/>
    <lineage>
        <taxon>Eukaryota</taxon>
        <taxon>Fungi</taxon>
        <taxon>Dikarya</taxon>
        <taxon>Ascomycota</taxon>
        <taxon>Saccharomycotina</taxon>
        <taxon>Saccharomycetes</taxon>
        <taxon>Phaffomycetales</taxon>
        <taxon>Phaffomycetaceae</taxon>
        <taxon>Cyberlindnera</taxon>
    </lineage>
</organism>
<dbReference type="PhylomeDB" id="A0A061B1T1"/>
<dbReference type="EMBL" id="LK052897">
    <property type="protein sequence ID" value="CDR43417.1"/>
    <property type="molecule type" value="Genomic_DNA"/>
</dbReference>
<dbReference type="PANTHER" id="PTHR12277:SF81">
    <property type="entry name" value="PROTEIN ABHD13"/>
    <property type="match status" value="1"/>
</dbReference>
<evidence type="ECO:0000259" key="2">
    <source>
        <dbReference type="Pfam" id="PF00561"/>
    </source>
</evidence>
<feature type="transmembrane region" description="Helical" evidence="1">
    <location>
        <begin position="6"/>
        <end position="26"/>
    </location>
</feature>
<dbReference type="GO" id="GO:0008474">
    <property type="term" value="F:palmitoyl-(protein) hydrolase activity"/>
    <property type="evidence" value="ECO:0007669"/>
    <property type="project" value="TreeGrafter"/>
</dbReference>
<dbReference type="Gene3D" id="3.40.50.1820">
    <property type="entry name" value="alpha/beta hydrolase"/>
    <property type="match status" value="1"/>
</dbReference>
<dbReference type="InterPro" id="IPR029058">
    <property type="entry name" value="AB_hydrolase_fold"/>
</dbReference>
<keyword evidence="1" id="KW-0472">Membrane</keyword>
<dbReference type="SUPFAM" id="SSF53474">
    <property type="entry name" value="alpha/beta-Hydrolases"/>
    <property type="match status" value="1"/>
</dbReference>
<dbReference type="Pfam" id="PF00561">
    <property type="entry name" value="Abhydrolase_1"/>
    <property type="match status" value="1"/>
</dbReference>
<protein>
    <submittedName>
        <fullName evidence="3">CYFA0S12e00320g1_1</fullName>
    </submittedName>
</protein>
<evidence type="ECO:0000313" key="3">
    <source>
        <dbReference type="EMBL" id="CDR43417.1"/>
    </source>
</evidence>
<accession>A0A061B1T1</accession>
<dbReference type="OrthoDB" id="10249433at2759"/>
<gene>
    <name evidence="3" type="ORF">CYFA0S_12e00320g</name>
</gene>
<proteinExistence type="predicted"/>
<feature type="domain" description="AB hydrolase-1" evidence="2">
    <location>
        <begin position="102"/>
        <end position="204"/>
    </location>
</feature>
<keyword evidence="1" id="KW-0812">Transmembrane</keyword>
<dbReference type="GO" id="GO:0016020">
    <property type="term" value="C:membrane"/>
    <property type="evidence" value="ECO:0007669"/>
    <property type="project" value="TreeGrafter"/>
</dbReference>
<dbReference type="PANTHER" id="PTHR12277">
    <property type="entry name" value="ALPHA/BETA HYDROLASE DOMAIN-CONTAINING PROTEIN"/>
    <property type="match status" value="1"/>
</dbReference>